<dbReference type="AlphaFoldDB" id="V6TPL8"/>
<dbReference type="GO" id="GO:0016853">
    <property type="term" value="F:isomerase activity"/>
    <property type="evidence" value="ECO:0007669"/>
    <property type="project" value="UniProtKB-KW"/>
</dbReference>
<evidence type="ECO:0000313" key="3">
    <source>
        <dbReference type="Proteomes" id="UP000018040"/>
    </source>
</evidence>
<feature type="transmembrane region" description="Helical" evidence="1">
    <location>
        <begin position="128"/>
        <end position="154"/>
    </location>
</feature>
<keyword evidence="2" id="KW-0413">Isomerase</keyword>
<evidence type="ECO:0000313" key="2">
    <source>
        <dbReference type="EMBL" id="ESU40287.1"/>
    </source>
</evidence>
<evidence type="ECO:0000256" key="1">
    <source>
        <dbReference type="SAM" id="Phobius"/>
    </source>
</evidence>
<dbReference type="VEuPathDB" id="GiardiaDB:QR46_4054"/>
<gene>
    <name evidence="2" type="ORF">GSB_154448</name>
</gene>
<keyword evidence="1" id="KW-0812">Transmembrane</keyword>
<dbReference type="Proteomes" id="UP000018040">
    <property type="component" value="Unassembled WGS sequence"/>
</dbReference>
<dbReference type="EMBL" id="AHHH01000260">
    <property type="protein sequence ID" value="ESU40287.1"/>
    <property type="molecule type" value="Genomic_DNA"/>
</dbReference>
<organism evidence="2 3">
    <name type="scientific">Giardia intestinalis</name>
    <name type="common">Giardia lamblia</name>
    <dbReference type="NCBI Taxonomy" id="5741"/>
    <lineage>
        <taxon>Eukaryota</taxon>
        <taxon>Metamonada</taxon>
        <taxon>Diplomonadida</taxon>
        <taxon>Hexamitidae</taxon>
        <taxon>Giardiinae</taxon>
        <taxon>Giardia</taxon>
    </lineage>
</organism>
<name>V6TPL8_GIAIN</name>
<accession>V6TPL8</accession>
<proteinExistence type="predicted"/>
<reference evidence="2 3" key="2">
    <citation type="journal article" date="2013" name="Genome Biol. Evol.">
        <title>Genome sequencing of Giardia lamblia genotypes A2 and B isolates (DH and GS) and comparative analysis with the genomes of genotypes A1 and E (WB and Pig).</title>
        <authorList>
            <person name="Adam R.D."/>
            <person name="Dahlstrom E.W."/>
            <person name="Martens C.A."/>
            <person name="Bruno D.P."/>
            <person name="Barbian K.D."/>
            <person name="Ricklefs S.M."/>
            <person name="Hernandez M.M."/>
            <person name="Narla N.P."/>
            <person name="Patel R.B."/>
            <person name="Porcella S.F."/>
            <person name="Nash T.E."/>
        </authorList>
    </citation>
    <scope>NUCLEOTIDE SEQUENCE [LARGE SCALE GENOMIC DNA]</scope>
    <source>
        <strain evidence="2 3">GS</strain>
    </source>
</reference>
<reference evidence="3" key="1">
    <citation type="submission" date="2012-02" db="EMBL/GenBank/DDBJ databases">
        <title>Genome sequencing of Giardia lamblia Genotypes A2 and B isolates (DH and GS) and comparative analysis with the genomes of Genotypes A1 and E (WB and Pig).</title>
        <authorList>
            <person name="Adam R."/>
            <person name="Dahlstrom E."/>
            <person name="Martens C."/>
            <person name="Bruno D."/>
            <person name="Barbian K."/>
            <person name="Porcella S.F."/>
            <person name="Nash T."/>
        </authorList>
    </citation>
    <scope>NUCLEOTIDE SEQUENCE</scope>
    <source>
        <strain evidence="3">GS</strain>
    </source>
</reference>
<comment type="caution">
    <text evidence="2">The sequence shown here is derived from an EMBL/GenBank/DDBJ whole genome shotgun (WGS) entry which is preliminary data.</text>
</comment>
<dbReference type="VEuPathDB" id="GiardiaDB:GL50803_0016585"/>
<keyword evidence="1" id="KW-1133">Transmembrane helix</keyword>
<protein>
    <submittedName>
        <fullName evidence="2">Thiol-disulfide isomerase and thioredoxin</fullName>
    </submittedName>
</protein>
<dbReference type="VEuPathDB" id="GiardiaDB:DHA2_152862"/>
<keyword evidence="1" id="KW-0472">Membrane</keyword>
<sequence length="173" mass="19154">MAQAVKYPSMDTRMLLAYKWAMNGTGKDLNPSFLAALDAAFLHFAAPDIAILGRERFFPPLIPIIGAFHDHVESAEAAPKPISGKATYSDTYLWTELHSRMSASGASETIMQYLYPLLRQKELSDQSLYHITVAAYVCASVLLYEGLILGRFYYIANECMDGKVFGNRQCAGA</sequence>